<comment type="caution">
    <text evidence="1">The sequence shown here is derived from an EMBL/GenBank/DDBJ whole genome shotgun (WGS) entry which is preliminary data.</text>
</comment>
<name>A0ACB7H5S6_MANES</name>
<protein>
    <submittedName>
        <fullName evidence="1">Uncharacterized protein</fullName>
    </submittedName>
</protein>
<keyword evidence="2" id="KW-1185">Reference proteome</keyword>
<proteinExistence type="predicted"/>
<dbReference type="Proteomes" id="UP000091857">
    <property type="component" value="Chromosome 9"/>
</dbReference>
<sequence>MEAVTMNSVPPFLSKTYDMVDDPSTNSVVSWSSSDNSFVVWNVPEFQKDLLPKYFKHSNFSSFVRQLNTYGFRKVDPDRYEFANEGFLKGQKHLLKSISRKKSLNGQSTQPPQELVRLRQQQQATDNQLQTVGQRVQAMEQRQQQMMSFLAKAMQSPGFLNQLVQQNNESNRLAAGGNKKRRLPRQEEENLAVKTGSNSPNGQIVKFHSSMNEAAKAMLHQILKMNSSSRLEPSINNSAPFLIGNLPSSSALDSSNTSSRISELMLSDVQASFLPVESAFSASHPCHAVSEVQSPSCVVTDHVKTDFISEMKMHNSGQDAILPNFAERQGIMSEISAGVPNTNFVDPETGVGENTTLMPPVLDVAIPEETDAYSSNQDTDILMDGIHKLPGINDVFWEQFLAASPITVDTDEINSSSLLSGMTREQELQSWQENGQDNIQHINHLTEQMELLTSEGQMG</sequence>
<dbReference type="EMBL" id="CM004395">
    <property type="protein sequence ID" value="KAG8647932.1"/>
    <property type="molecule type" value="Genomic_DNA"/>
</dbReference>
<accession>A0ACB7H5S6</accession>
<organism evidence="1 2">
    <name type="scientific">Manihot esculenta</name>
    <name type="common">Cassava</name>
    <name type="synonym">Jatropha manihot</name>
    <dbReference type="NCBI Taxonomy" id="3983"/>
    <lineage>
        <taxon>Eukaryota</taxon>
        <taxon>Viridiplantae</taxon>
        <taxon>Streptophyta</taxon>
        <taxon>Embryophyta</taxon>
        <taxon>Tracheophyta</taxon>
        <taxon>Spermatophyta</taxon>
        <taxon>Magnoliopsida</taxon>
        <taxon>eudicotyledons</taxon>
        <taxon>Gunneridae</taxon>
        <taxon>Pentapetalae</taxon>
        <taxon>rosids</taxon>
        <taxon>fabids</taxon>
        <taxon>Malpighiales</taxon>
        <taxon>Euphorbiaceae</taxon>
        <taxon>Crotonoideae</taxon>
        <taxon>Manihoteae</taxon>
        <taxon>Manihot</taxon>
    </lineage>
</organism>
<evidence type="ECO:0000313" key="2">
    <source>
        <dbReference type="Proteomes" id="UP000091857"/>
    </source>
</evidence>
<evidence type="ECO:0000313" key="1">
    <source>
        <dbReference type="EMBL" id="KAG8647932.1"/>
    </source>
</evidence>
<gene>
    <name evidence="1" type="ORF">MANES_09G127300v8</name>
</gene>
<reference evidence="2" key="1">
    <citation type="journal article" date="2016" name="Nat. Biotechnol.">
        <title>Sequencing wild and cultivated cassava and related species reveals extensive interspecific hybridization and genetic diversity.</title>
        <authorList>
            <person name="Bredeson J.V."/>
            <person name="Lyons J.B."/>
            <person name="Prochnik S.E."/>
            <person name="Wu G.A."/>
            <person name="Ha C.M."/>
            <person name="Edsinger-Gonzales E."/>
            <person name="Grimwood J."/>
            <person name="Schmutz J."/>
            <person name="Rabbi I.Y."/>
            <person name="Egesi C."/>
            <person name="Nauluvula P."/>
            <person name="Lebot V."/>
            <person name="Ndunguru J."/>
            <person name="Mkamilo G."/>
            <person name="Bart R.S."/>
            <person name="Setter T.L."/>
            <person name="Gleadow R.M."/>
            <person name="Kulakow P."/>
            <person name="Ferguson M.E."/>
            <person name="Rounsley S."/>
            <person name="Rokhsar D.S."/>
        </authorList>
    </citation>
    <scope>NUCLEOTIDE SEQUENCE [LARGE SCALE GENOMIC DNA]</scope>
    <source>
        <strain evidence="2">cv. AM560-2</strain>
    </source>
</reference>